<evidence type="ECO:0000313" key="2">
    <source>
        <dbReference type="Proteomes" id="UP001057402"/>
    </source>
</evidence>
<proteinExistence type="predicted"/>
<gene>
    <name evidence="1" type="ORF">MLD38_006532</name>
</gene>
<organism evidence="1 2">
    <name type="scientific">Melastoma candidum</name>
    <dbReference type="NCBI Taxonomy" id="119954"/>
    <lineage>
        <taxon>Eukaryota</taxon>
        <taxon>Viridiplantae</taxon>
        <taxon>Streptophyta</taxon>
        <taxon>Embryophyta</taxon>
        <taxon>Tracheophyta</taxon>
        <taxon>Spermatophyta</taxon>
        <taxon>Magnoliopsida</taxon>
        <taxon>eudicotyledons</taxon>
        <taxon>Gunneridae</taxon>
        <taxon>Pentapetalae</taxon>
        <taxon>rosids</taxon>
        <taxon>malvids</taxon>
        <taxon>Myrtales</taxon>
        <taxon>Melastomataceae</taxon>
        <taxon>Melastomatoideae</taxon>
        <taxon>Melastomateae</taxon>
        <taxon>Melastoma</taxon>
    </lineage>
</organism>
<dbReference type="EMBL" id="CM042882">
    <property type="protein sequence ID" value="KAI4380328.1"/>
    <property type="molecule type" value="Genomic_DNA"/>
</dbReference>
<reference evidence="2" key="1">
    <citation type="journal article" date="2023" name="Front. Plant Sci.">
        <title>Chromosomal-level genome assembly of Melastoma candidum provides insights into trichome evolution.</title>
        <authorList>
            <person name="Zhong Y."/>
            <person name="Wu W."/>
            <person name="Sun C."/>
            <person name="Zou P."/>
            <person name="Liu Y."/>
            <person name="Dai S."/>
            <person name="Zhou R."/>
        </authorList>
    </citation>
    <scope>NUCLEOTIDE SEQUENCE [LARGE SCALE GENOMIC DNA]</scope>
</reference>
<keyword evidence="2" id="KW-1185">Reference proteome</keyword>
<dbReference type="Proteomes" id="UP001057402">
    <property type="component" value="Chromosome 3"/>
</dbReference>
<name>A0ACB9RSC9_9MYRT</name>
<comment type="caution">
    <text evidence="1">The sequence shown here is derived from an EMBL/GenBank/DDBJ whole genome shotgun (WGS) entry which is preliminary data.</text>
</comment>
<protein>
    <submittedName>
        <fullName evidence="1">Uncharacterized protein</fullName>
    </submittedName>
</protein>
<sequence length="93" mass="11247">MFELRLHDRSLGRTTRLLVRTRPRKQRARRFYKETRSSYFRRKNLQPHVLEKMIEAMKYSRDYSFLFGDDDCLKSRCIAPIPNAAMTKKTFSL</sequence>
<accession>A0ACB9RSC9</accession>
<evidence type="ECO:0000313" key="1">
    <source>
        <dbReference type="EMBL" id="KAI4380328.1"/>
    </source>
</evidence>